<dbReference type="Proteomes" id="UP000183567">
    <property type="component" value="Unassembled WGS sequence"/>
</dbReference>
<feature type="region of interest" description="Disordered" evidence="1">
    <location>
        <begin position="480"/>
        <end position="588"/>
    </location>
</feature>
<dbReference type="Pfam" id="PF10384">
    <property type="entry name" value="Scm3"/>
    <property type="match status" value="1"/>
</dbReference>
<dbReference type="AlphaFoldDB" id="A0A1J8Q937"/>
<proteinExistence type="predicted"/>
<evidence type="ECO:0000313" key="2">
    <source>
        <dbReference type="EMBL" id="OJA17183.1"/>
    </source>
</evidence>
<feature type="compositionally biased region" description="Low complexity" evidence="1">
    <location>
        <begin position="359"/>
        <end position="372"/>
    </location>
</feature>
<feature type="compositionally biased region" description="Basic residues" evidence="1">
    <location>
        <begin position="578"/>
        <end position="588"/>
    </location>
</feature>
<dbReference type="PROSITE" id="PS00018">
    <property type="entry name" value="EF_HAND_1"/>
    <property type="match status" value="1"/>
</dbReference>
<dbReference type="STRING" id="180088.A0A1J8Q937"/>
<name>A0A1J8Q937_9AGAM</name>
<comment type="caution">
    <text evidence="2">The sequence shown here is derived from an EMBL/GenBank/DDBJ whole genome shotgun (WGS) entry which is preliminary data.</text>
</comment>
<feature type="region of interest" description="Disordered" evidence="1">
    <location>
        <begin position="173"/>
        <end position="198"/>
    </location>
</feature>
<dbReference type="GO" id="GO:0042393">
    <property type="term" value="F:histone binding"/>
    <property type="evidence" value="ECO:0007669"/>
    <property type="project" value="InterPro"/>
</dbReference>
<feature type="compositionally biased region" description="Polar residues" evidence="1">
    <location>
        <begin position="333"/>
        <end position="345"/>
    </location>
</feature>
<feature type="compositionally biased region" description="Low complexity" evidence="1">
    <location>
        <begin position="314"/>
        <end position="325"/>
    </location>
</feature>
<feature type="region of interest" description="Disordered" evidence="1">
    <location>
        <begin position="68"/>
        <end position="143"/>
    </location>
</feature>
<accession>A0A1J8Q937</accession>
<feature type="compositionally biased region" description="Polar residues" evidence="1">
    <location>
        <begin position="272"/>
        <end position="288"/>
    </location>
</feature>
<feature type="compositionally biased region" description="Polar residues" evidence="1">
    <location>
        <begin position="113"/>
        <end position="122"/>
    </location>
</feature>
<dbReference type="OrthoDB" id="2420608at2759"/>
<feature type="compositionally biased region" description="Acidic residues" evidence="1">
    <location>
        <begin position="79"/>
        <end position="89"/>
    </location>
</feature>
<organism evidence="2 3">
    <name type="scientific">Rhizopogon vesiculosus</name>
    <dbReference type="NCBI Taxonomy" id="180088"/>
    <lineage>
        <taxon>Eukaryota</taxon>
        <taxon>Fungi</taxon>
        <taxon>Dikarya</taxon>
        <taxon>Basidiomycota</taxon>
        <taxon>Agaricomycotina</taxon>
        <taxon>Agaricomycetes</taxon>
        <taxon>Agaricomycetidae</taxon>
        <taxon>Boletales</taxon>
        <taxon>Suillineae</taxon>
        <taxon>Rhizopogonaceae</taxon>
        <taxon>Rhizopogon</taxon>
    </lineage>
</organism>
<reference evidence="2 3" key="1">
    <citation type="submission" date="2016-03" db="EMBL/GenBank/DDBJ databases">
        <title>Comparative genomics of the ectomycorrhizal sister species Rhizopogon vinicolor and Rhizopogon vesiculosus (Basidiomycota: Boletales) reveals a divergence of the mating type B locus.</title>
        <authorList>
            <person name="Mujic A.B."/>
            <person name="Kuo A."/>
            <person name="Tritt A."/>
            <person name="Lipzen A."/>
            <person name="Chen C."/>
            <person name="Johnson J."/>
            <person name="Sharma A."/>
            <person name="Barry K."/>
            <person name="Grigoriev I.V."/>
            <person name="Spatafora J.W."/>
        </authorList>
    </citation>
    <scope>NUCLEOTIDE SEQUENCE [LARGE SCALE GENOMIC DNA]</scope>
    <source>
        <strain evidence="2 3">AM-OR11-056</strain>
    </source>
</reference>
<dbReference type="InterPro" id="IPR018247">
    <property type="entry name" value="EF_Hand_1_Ca_BS"/>
</dbReference>
<feature type="compositionally biased region" description="Low complexity" evidence="1">
    <location>
        <begin position="385"/>
        <end position="395"/>
    </location>
</feature>
<evidence type="ECO:0000313" key="3">
    <source>
        <dbReference type="Proteomes" id="UP000183567"/>
    </source>
</evidence>
<feature type="compositionally biased region" description="Basic and acidic residues" evidence="1">
    <location>
        <begin position="527"/>
        <end position="551"/>
    </location>
</feature>
<protein>
    <submittedName>
        <fullName evidence="2">Uncharacterized protein</fullName>
    </submittedName>
</protein>
<keyword evidence="3" id="KW-1185">Reference proteome</keyword>
<dbReference type="InterPro" id="IPR018465">
    <property type="entry name" value="Scm3/HJURP"/>
</dbReference>
<evidence type="ECO:0000256" key="1">
    <source>
        <dbReference type="SAM" id="MobiDB-lite"/>
    </source>
</evidence>
<dbReference type="GO" id="GO:0005634">
    <property type="term" value="C:nucleus"/>
    <property type="evidence" value="ECO:0007669"/>
    <property type="project" value="InterPro"/>
</dbReference>
<feature type="compositionally biased region" description="Acidic residues" evidence="1">
    <location>
        <begin position="187"/>
        <end position="196"/>
    </location>
</feature>
<dbReference type="EMBL" id="LVVM01002157">
    <property type="protein sequence ID" value="OJA17183.1"/>
    <property type="molecule type" value="Genomic_DNA"/>
</dbReference>
<feature type="region of interest" description="Disordered" evidence="1">
    <location>
        <begin position="1"/>
        <end position="22"/>
    </location>
</feature>
<feature type="region of interest" description="Disordered" evidence="1">
    <location>
        <begin position="228"/>
        <end position="431"/>
    </location>
</feature>
<gene>
    <name evidence="2" type="ORF">AZE42_00211</name>
</gene>
<feature type="compositionally biased region" description="Acidic residues" evidence="1">
    <location>
        <begin position="487"/>
        <end position="504"/>
    </location>
</feature>
<sequence length="588" mass="64828">MTPRASPSVSSDIRPAKRSRLSRSTLRVLSIWDQLAERYNKRLDEDDIVDLYSGTIISDRGVLKSAGKDYNIGHFAPDDSQDDEEQDQVDSEHDQDVDQDELDTLPTRDHSGTDGTMASTSELLRAVPPLSATTDADDLDEFLEAEKRRREMLGDRNGEDDMSMEELAALREALGQSQEDERQPEIVQEDESEDELSVWQHEASAVYHIARNESEQDVADGEQKINELTDSDEEFAKLLERPPRVEQRKRTYSSPSHLGISTGHTPVLNASPAASSTRFASRISSQDSPVPDTSLAHETILERPPRVEKRKRISSSSSQRGISSGHTPAWSIVLNTPPTTSSTRFVSRRASQDIPVPDTPSAPSSTRSASRMSSKHTRVPDTPMAASSSRFASRISSEDIPVPDTPLAPSARFASRTPRTPLHSFHPVDPAQSPQNLLYQAMQQLSYALSVTMSSYGSPHVPPPPISPWGAYPPGFAHPWGSQGTTLDDDTTLVDDDSTPEVDNDGGVVENDRRRRRSTSPIGSGNDTREIEYQKDIHSRRSRPSDQEGKQQGKRMVARQTSGSSFPEHGFKKSPSAGKKKGNAKSKS</sequence>
<feature type="compositionally biased region" description="Basic and acidic residues" evidence="1">
    <location>
        <begin position="234"/>
        <end position="249"/>
    </location>
</feature>
<feature type="compositionally biased region" description="Polar residues" evidence="1">
    <location>
        <begin position="1"/>
        <end position="11"/>
    </location>
</feature>